<feature type="compositionally biased region" description="Low complexity" evidence="2">
    <location>
        <begin position="366"/>
        <end position="408"/>
    </location>
</feature>
<feature type="region of interest" description="Disordered" evidence="2">
    <location>
        <begin position="449"/>
        <end position="515"/>
    </location>
</feature>
<feature type="domain" description="Cyclin-like" evidence="3">
    <location>
        <begin position="77"/>
        <end position="164"/>
    </location>
</feature>
<feature type="compositionally biased region" description="Polar residues" evidence="2">
    <location>
        <begin position="728"/>
        <end position="737"/>
    </location>
</feature>
<feature type="compositionally biased region" description="Low complexity" evidence="2">
    <location>
        <begin position="604"/>
        <end position="615"/>
    </location>
</feature>
<dbReference type="PANTHER" id="PTHR10177">
    <property type="entry name" value="CYCLINS"/>
    <property type="match status" value="1"/>
</dbReference>
<name>A0AAD5TDC3_9FUNG</name>
<feature type="compositionally biased region" description="Polar residues" evidence="2">
    <location>
        <begin position="290"/>
        <end position="303"/>
    </location>
</feature>
<dbReference type="AlphaFoldDB" id="A0AAD5TDC3"/>
<keyword evidence="1" id="KW-0195">Cyclin</keyword>
<gene>
    <name evidence="4" type="ORF">HDU87_001683</name>
</gene>
<comment type="similarity">
    <text evidence="1">Belongs to the cyclin family.</text>
</comment>
<evidence type="ECO:0000259" key="3">
    <source>
        <dbReference type="SMART" id="SM00385"/>
    </source>
</evidence>
<feature type="region of interest" description="Disordered" evidence="2">
    <location>
        <begin position="621"/>
        <end position="737"/>
    </location>
</feature>
<feature type="region of interest" description="Disordered" evidence="2">
    <location>
        <begin position="281"/>
        <end position="307"/>
    </location>
</feature>
<dbReference type="Proteomes" id="UP001212152">
    <property type="component" value="Unassembled WGS sequence"/>
</dbReference>
<feature type="compositionally biased region" description="Low complexity" evidence="2">
    <location>
        <begin position="632"/>
        <end position="653"/>
    </location>
</feature>
<accession>A0AAD5TDC3</accession>
<evidence type="ECO:0000313" key="5">
    <source>
        <dbReference type="Proteomes" id="UP001212152"/>
    </source>
</evidence>
<feature type="compositionally biased region" description="Low complexity" evidence="2">
    <location>
        <begin position="459"/>
        <end position="472"/>
    </location>
</feature>
<comment type="caution">
    <text evidence="4">The sequence shown here is derived from an EMBL/GenBank/DDBJ whole genome shotgun (WGS) entry which is preliminary data.</text>
</comment>
<sequence>MPPPQFVGQICDPRDVSLALRLFKDYQTPEMQKLYLFTQEGKPHLRPSPTYLADVQARGGFAERDTISVGHRRTLVDWLYELSQHFYPKSSLSETFQLAVNFLDRASALRPLALPEYQRLGGACFLIASKVVETHPPSCRELSELSGGAFNPRLLQAMELWVISGLKWNLNPPTPHMFLDPFMNLFPLNEHDYLNIYRLALQYLDSIQREYEFLQYRPSVQALAALQCAFTWRGAPHFHGYVSAELARLAEGPTVMISSLIIPRMREIALCAAEITSRMDNKPPVCGSARRTSQHVTHSTQVQHGLATPVVNLQDPISCSNGGTSRNSRSQVDTFFGDQKQQEQVAAKASARKRSAAAAGAHTHAQEQPKQPQRQQLQHQQQQQYRQQQEQQRRLQQQQQRPQQVPVRRNSDVSELVFYWPQPQPSQLHLAPPATNDARPDAHRARQLVAPGHSDSRRLPTQPQPQLQLQQHPAPPAAAYESRPASHSGTTQAQTRAAARPASRQLTAPPALPPPIAEFNLAPAAGAARAERRPLPIACDQFVLNMGQAVPKDIRELIRKADFEAGHDLARRQEIDQEELPHQHQLGHFVHKKQEEYEMERMQQQRQEPQQQQRPVLLEHQQQTQRLPARKAMSSTSASTQPATTTVSLQQQPPAAPRRTRAATQKQQQLQQQQQQQQQVAPTAAPPLTYTKPKQGRKRAAGGPPPVKEQVRKRAAKATFPTPDEQLPPQSHSRLVV</sequence>
<organism evidence="4 5">
    <name type="scientific">Geranomyces variabilis</name>
    <dbReference type="NCBI Taxonomy" id="109894"/>
    <lineage>
        <taxon>Eukaryota</taxon>
        <taxon>Fungi</taxon>
        <taxon>Fungi incertae sedis</taxon>
        <taxon>Chytridiomycota</taxon>
        <taxon>Chytridiomycota incertae sedis</taxon>
        <taxon>Chytridiomycetes</taxon>
        <taxon>Spizellomycetales</taxon>
        <taxon>Powellomycetaceae</taxon>
        <taxon>Geranomyces</taxon>
    </lineage>
</organism>
<dbReference type="CDD" id="cd20544">
    <property type="entry name" value="CYCLIN_AtCycD-like_rpt2"/>
    <property type="match status" value="1"/>
</dbReference>
<dbReference type="Gene3D" id="1.10.472.10">
    <property type="entry name" value="Cyclin-like"/>
    <property type="match status" value="2"/>
</dbReference>
<evidence type="ECO:0000256" key="2">
    <source>
        <dbReference type="SAM" id="MobiDB-lite"/>
    </source>
</evidence>
<evidence type="ECO:0000313" key="4">
    <source>
        <dbReference type="EMBL" id="KAJ3167460.1"/>
    </source>
</evidence>
<proteinExistence type="inferred from homology"/>
<feature type="compositionally biased region" description="Low complexity" evidence="2">
    <location>
        <begin position="662"/>
        <end position="688"/>
    </location>
</feature>
<dbReference type="EMBL" id="JADGJQ010000142">
    <property type="protein sequence ID" value="KAJ3167460.1"/>
    <property type="molecule type" value="Genomic_DNA"/>
</dbReference>
<feature type="region of interest" description="Disordered" evidence="2">
    <location>
        <begin position="338"/>
        <end position="410"/>
    </location>
</feature>
<dbReference type="InterPro" id="IPR039361">
    <property type="entry name" value="Cyclin"/>
</dbReference>
<dbReference type="SMART" id="SM00385">
    <property type="entry name" value="CYCLIN"/>
    <property type="match status" value="1"/>
</dbReference>
<dbReference type="InterPro" id="IPR013763">
    <property type="entry name" value="Cyclin-like_dom"/>
</dbReference>
<feature type="region of interest" description="Disordered" evidence="2">
    <location>
        <begin position="424"/>
        <end position="443"/>
    </location>
</feature>
<dbReference type="InterPro" id="IPR006671">
    <property type="entry name" value="Cyclin_N"/>
</dbReference>
<dbReference type="Pfam" id="PF00134">
    <property type="entry name" value="Cyclin_N"/>
    <property type="match status" value="1"/>
</dbReference>
<dbReference type="InterPro" id="IPR036915">
    <property type="entry name" value="Cyclin-like_sf"/>
</dbReference>
<reference evidence="4" key="1">
    <citation type="submission" date="2020-05" db="EMBL/GenBank/DDBJ databases">
        <title>Phylogenomic resolution of chytrid fungi.</title>
        <authorList>
            <person name="Stajich J.E."/>
            <person name="Amses K."/>
            <person name="Simmons R."/>
            <person name="Seto K."/>
            <person name="Myers J."/>
            <person name="Bonds A."/>
            <person name="Quandt C.A."/>
            <person name="Barry K."/>
            <person name="Liu P."/>
            <person name="Grigoriev I."/>
            <person name="Longcore J.E."/>
            <person name="James T.Y."/>
        </authorList>
    </citation>
    <scope>NUCLEOTIDE SEQUENCE</scope>
    <source>
        <strain evidence="4">JEL0379</strain>
    </source>
</reference>
<protein>
    <recommendedName>
        <fullName evidence="3">Cyclin-like domain-containing protein</fullName>
    </recommendedName>
</protein>
<dbReference type="SUPFAM" id="SSF47954">
    <property type="entry name" value="Cyclin-like"/>
    <property type="match status" value="2"/>
</dbReference>
<feature type="region of interest" description="Disordered" evidence="2">
    <location>
        <begin position="597"/>
        <end position="616"/>
    </location>
</feature>
<keyword evidence="5" id="KW-1185">Reference proteome</keyword>
<feature type="compositionally biased region" description="Low complexity" evidence="2">
    <location>
        <begin position="490"/>
        <end position="509"/>
    </location>
</feature>
<evidence type="ECO:0000256" key="1">
    <source>
        <dbReference type="RuleBase" id="RU000383"/>
    </source>
</evidence>